<keyword evidence="1" id="KW-0233">DNA recombination</keyword>
<dbReference type="InterPro" id="IPR013762">
    <property type="entry name" value="Integrase-like_cat_sf"/>
</dbReference>
<gene>
    <name evidence="2" type="ORF">JOF57_002287</name>
</gene>
<dbReference type="RefSeq" id="WP_209916494.1">
    <property type="nucleotide sequence ID" value="NZ_JAGIOP010000002.1"/>
</dbReference>
<evidence type="ECO:0000256" key="1">
    <source>
        <dbReference type="ARBA" id="ARBA00023172"/>
    </source>
</evidence>
<name>A0ABS4ZSD0_9MYCO</name>
<proteinExistence type="predicted"/>
<dbReference type="SUPFAM" id="SSF56349">
    <property type="entry name" value="DNA breaking-rejoining enzymes"/>
    <property type="match status" value="1"/>
</dbReference>
<dbReference type="EMBL" id="JAGIOP010000002">
    <property type="protein sequence ID" value="MBP2452374.1"/>
    <property type="molecule type" value="Genomic_DNA"/>
</dbReference>
<dbReference type="InterPro" id="IPR011010">
    <property type="entry name" value="DNA_brk_join_enz"/>
</dbReference>
<protein>
    <submittedName>
        <fullName evidence="2">Integrase</fullName>
    </submittedName>
</protein>
<evidence type="ECO:0000313" key="3">
    <source>
        <dbReference type="Proteomes" id="UP000694460"/>
    </source>
</evidence>
<reference evidence="2 3" key="1">
    <citation type="submission" date="2021-03" db="EMBL/GenBank/DDBJ databases">
        <title>Sequencing the genomes of 1000 actinobacteria strains.</title>
        <authorList>
            <person name="Klenk H.-P."/>
        </authorList>
    </citation>
    <scope>NUCLEOTIDE SEQUENCE [LARGE SCALE GENOMIC DNA]</scope>
    <source>
        <strain evidence="2 3">DSM 46713</strain>
    </source>
</reference>
<organism evidence="2 3">
    <name type="scientific">Mycolicibacterium lutetiense</name>
    <dbReference type="NCBI Taxonomy" id="1641992"/>
    <lineage>
        <taxon>Bacteria</taxon>
        <taxon>Bacillati</taxon>
        <taxon>Actinomycetota</taxon>
        <taxon>Actinomycetes</taxon>
        <taxon>Mycobacteriales</taxon>
        <taxon>Mycobacteriaceae</taxon>
        <taxon>Mycolicibacterium</taxon>
    </lineage>
</organism>
<dbReference type="Proteomes" id="UP000694460">
    <property type="component" value="Unassembled WGS sequence"/>
</dbReference>
<dbReference type="Gene3D" id="1.10.443.10">
    <property type="entry name" value="Intergrase catalytic core"/>
    <property type="match status" value="1"/>
</dbReference>
<keyword evidence="3" id="KW-1185">Reference proteome</keyword>
<evidence type="ECO:0000313" key="2">
    <source>
        <dbReference type="EMBL" id="MBP2452374.1"/>
    </source>
</evidence>
<sequence>MTIPPHIRDDVKAHLSRYVGKSPDALLFIPARGGCHLDDRVFNKDVLSKPAKDVGKDDISVHDLRHFAGTKNAAVSSLAENMARLGHKTVGAALRYQHSQDGRDAIVAANLSANALAELTNTAQAENA</sequence>
<comment type="caution">
    <text evidence="2">The sequence shown here is derived from an EMBL/GenBank/DDBJ whole genome shotgun (WGS) entry which is preliminary data.</text>
</comment>
<accession>A0ABS4ZSD0</accession>